<proteinExistence type="predicted"/>
<protein>
    <submittedName>
        <fullName evidence="2">Methyltransferase domain-containing protein</fullName>
    </submittedName>
</protein>
<dbReference type="InterPro" id="IPR041698">
    <property type="entry name" value="Methyltransf_25"/>
</dbReference>
<dbReference type="PANTHER" id="PTHR43591">
    <property type="entry name" value="METHYLTRANSFERASE"/>
    <property type="match status" value="1"/>
</dbReference>
<dbReference type="PANTHER" id="PTHR43591:SF99">
    <property type="entry name" value="OS06G0646000 PROTEIN"/>
    <property type="match status" value="1"/>
</dbReference>
<dbReference type="InterPro" id="IPR029063">
    <property type="entry name" value="SAM-dependent_MTases_sf"/>
</dbReference>
<comment type="caution">
    <text evidence="2">The sequence shown here is derived from an EMBL/GenBank/DDBJ whole genome shotgun (WGS) entry which is preliminary data.</text>
</comment>
<dbReference type="SUPFAM" id="SSF53335">
    <property type="entry name" value="S-adenosyl-L-methionine-dependent methyltransferases"/>
    <property type="match status" value="1"/>
</dbReference>
<evidence type="ECO:0000313" key="3">
    <source>
        <dbReference type="Proteomes" id="UP001193081"/>
    </source>
</evidence>
<dbReference type="Proteomes" id="UP001193081">
    <property type="component" value="Unassembled WGS sequence"/>
</dbReference>
<evidence type="ECO:0000313" key="2">
    <source>
        <dbReference type="EMBL" id="MBP1466495.1"/>
    </source>
</evidence>
<dbReference type="Pfam" id="PF13649">
    <property type="entry name" value="Methyltransf_25"/>
    <property type="match status" value="1"/>
</dbReference>
<evidence type="ECO:0000259" key="1">
    <source>
        <dbReference type="Pfam" id="PF13649"/>
    </source>
</evidence>
<feature type="domain" description="Methyltransferase" evidence="1">
    <location>
        <begin position="118"/>
        <end position="214"/>
    </location>
</feature>
<dbReference type="EMBL" id="SIJK02000020">
    <property type="protein sequence ID" value="MBP1466495.1"/>
    <property type="molecule type" value="Genomic_DNA"/>
</dbReference>
<keyword evidence="2" id="KW-0808">Transferase</keyword>
<keyword evidence="2" id="KW-0489">Methyltransferase</keyword>
<reference evidence="2 3" key="1">
    <citation type="submission" date="2021-03" db="EMBL/GenBank/DDBJ databases">
        <authorList>
            <person name="Grouzdev D.S."/>
        </authorList>
    </citation>
    <scope>NUCLEOTIDE SEQUENCE [LARGE SCALE GENOMIC DNA]</scope>
    <source>
        <strain evidence="2 3">M50-1</strain>
    </source>
</reference>
<gene>
    <name evidence="2" type="ORF">EYB53_012340</name>
</gene>
<dbReference type="RefSeq" id="WP_135478491.1">
    <property type="nucleotide sequence ID" value="NZ_SIJK02000020.1"/>
</dbReference>
<dbReference type="GO" id="GO:0032259">
    <property type="term" value="P:methylation"/>
    <property type="evidence" value="ECO:0007669"/>
    <property type="project" value="UniProtKB-KW"/>
</dbReference>
<dbReference type="GO" id="GO:0008168">
    <property type="term" value="F:methyltransferase activity"/>
    <property type="evidence" value="ECO:0007669"/>
    <property type="project" value="UniProtKB-KW"/>
</dbReference>
<accession>A0ABS4DAL5</accession>
<dbReference type="CDD" id="cd02440">
    <property type="entry name" value="AdoMet_MTases"/>
    <property type="match status" value="1"/>
</dbReference>
<name>A0ABS4DAL5_9CHLR</name>
<sequence>MYVEALEYLACPQHPEMLLELIEGAEYDDEGELITGELRCPTCGMRATIREGLVDLLGTPLMPDSIAQLANVLPVAAWGYERTWRPQSLSLLAGEPFDYSRELPLLVGLTMPERGGLIVDVACSNGLYARTLEQARQGAPGHVIGIDHSLAMLQQARTYALAEGLRITYVRAKAQALPFAPGAAATMAMGGSLNEIGDIPTALRELRRVLDPTGRCVLMNLVQGEELPTRALQGLLGAGGVAFPSLAEVNRLFALAGLRLRAQWQYGVVLFSLVT</sequence>
<organism evidence="2 3">
    <name type="scientific">Candidatus Chloroploca mongolica</name>
    <dbReference type="NCBI Taxonomy" id="2528176"/>
    <lineage>
        <taxon>Bacteria</taxon>
        <taxon>Bacillati</taxon>
        <taxon>Chloroflexota</taxon>
        <taxon>Chloroflexia</taxon>
        <taxon>Chloroflexales</taxon>
        <taxon>Chloroflexineae</taxon>
        <taxon>Oscillochloridaceae</taxon>
        <taxon>Candidatus Chloroploca</taxon>
    </lineage>
</organism>
<dbReference type="Gene3D" id="3.40.50.150">
    <property type="entry name" value="Vaccinia Virus protein VP39"/>
    <property type="match status" value="1"/>
</dbReference>
<keyword evidence="3" id="KW-1185">Reference proteome</keyword>